<organism evidence="3 4">
    <name type="scientific">Flaviflexus equikiangi</name>
    <dbReference type="NCBI Taxonomy" id="2758573"/>
    <lineage>
        <taxon>Bacteria</taxon>
        <taxon>Bacillati</taxon>
        <taxon>Actinomycetota</taxon>
        <taxon>Actinomycetes</taxon>
        <taxon>Actinomycetales</taxon>
        <taxon>Actinomycetaceae</taxon>
        <taxon>Flaviflexus</taxon>
    </lineage>
</organism>
<feature type="compositionally biased region" description="Basic residues" evidence="1">
    <location>
        <begin position="51"/>
        <end position="60"/>
    </location>
</feature>
<keyword evidence="2" id="KW-0812">Transmembrane</keyword>
<proteinExistence type="predicted"/>
<name>A0ABS2TI05_9ACTO</name>
<feature type="region of interest" description="Disordered" evidence="1">
    <location>
        <begin position="51"/>
        <end position="70"/>
    </location>
</feature>
<comment type="caution">
    <text evidence="3">The sequence shown here is derived from an EMBL/GenBank/DDBJ whole genome shotgun (WGS) entry which is preliminary data.</text>
</comment>
<keyword evidence="4" id="KW-1185">Reference proteome</keyword>
<keyword evidence="2" id="KW-1133">Transmembrane helix</keyword>
<sequence>MTDLISTGILLPESILFTRWFDILAAFTAINTIIYVVLAVVKTLPRLRLPKRNQRNRRSQTRNIYPDAPA</sequence>
<gene>
    <name evidence="3" type="ORF">JVW63_05650</name>
</gene>
<dbReference type="Proteomes" id="UP000705983">
    <property type="component" value="Unassembled WGS sequence"/>
</dbReference>
<protein>
    <submittedName>
        <fullName evidence="3">Uncharacterized protein</fullName>
    </submittedName>
</protein>
<keyword evidence="2" id="KW-0472">Membrane</keyword>
<accession>A0ABS2TI05</accession>
<dbReference type="RefSeq" id="WP_204736288.1">
    <property type="nucleotide sequence ID" value="NZ_JACEXG010000003.1"/>
</dbReference>
<evidence type="ECO:0000313" key="3">
    <source>
        <dbReference type="EMBL" id="MBM9433181.1"/>
    </source>
</evidence>
<dbReference type="EMBL" id="JAFFJS010000003">
    <property type="protein sequence ID" value="MBM9433181.1"/>
    <property type="molecule type" value="Genomic_DNA"/>
</dbReference>
<evidence type="ECO:0000256" key="2">
    <source>
        <dbReference type="SAM" id="Phobius"/>
    </source>
</evidence>
<feature type="transmembrane region" description="Helical" evidence="2">
    <location>
        <begin position="20"/>
        <end position="41"/>
    </location>
</feature>
<evidence type="ECO:0000313" key="4">
    <source>
        <dbReference type="Proteomes" id="UP000705983"/>
    </source>
</evidence>
<evidence type="ECO:0000256" key="1">
    <source>
        <dbReference type="SAM" id="MobiDB-lite"/>
    </source>
</evidence>
<reference evidence="4" key="1">
    <citation type="submission" date="2021-02" db="EMBL/GenBank/DDBJ databases">
        <title>Leucobacter sp. CX169.</title>
        <authorList>
            <person name="Cheng Y."/>
        </authorList>
    </citation>
    <scope>NUCLEOTIDE SEQUENCE [LARGE SCALE GENOMIC DNA]</scope>
    <source>
        <strain evidence="4">JY899</strain>
    </source>
</reference>